<gene>
    <name evidence="1" type="ORF">EJ04DRAFT_516289</name>
</gene>
<dbReference type="Gene3D" id="3.30.1330.40">
    <property type="entry name" value="RutC-like"/>
    <property type="match status" value="1"/>
</dbReference>
<dbReference type="InterPro" id="IPR006175">
    <property type="entry name" value="YjgF/YER057c/UK114"/>
</dbReference>
<evidence type="ECO:0000313" key="1">
    <source>
        <dbReference type="EMBL" id="KAF2728935.1"/>
    </source>
</evidence>
<keyword evidence="2" id="KW-1185">Reference proteome</keyword>
<reference evidence="1" key="1">
    <citation type="journal article" date="2020" name="Stud. Mycol.">
        <title>101 Dothideomycetes genomes: a test case for predicting lifestyles and emergence of pathogens.</title>
        <authorList>
            <person name="Haridas S."/>
            <person name="Albert R."/>
            <person name="Binder M."/>
            <person name="Bloem J."/>
            <person name="Labutti K."/>
            <person name="Salamov A."/>
            <person name="Andreopoulos B."/>
            <person name="Baker S."/>
            <person name="Barry K."/>
            <person name="Bills G."/>
            <person name="Bluhm B."/>
            <person name="Cannon C."/>
            <person name="Castanera R."/>
            <person name="Culley D."/>
            <person name="Daum C."/>
            <person name="Ezra D."/>
            <person name="Gonzalez J."/>
            <person name="Henrissat B."/>
            <person name="Kuo A."/>
            <person name="Liang C."/>
            <person name="Lipzen A."/>
            <person name="Lutzoni F."/>
            <person name="Magnuson J."/>
            <person name="Mondo S."/>
            <person name="Nolan M."/>
            <person name="Ohm R."/>
            <person name="Pangilinan J."/>
            <person name="Park H.-J."/>
            <person name="Ramirez L."/>
            <person name="Alfaro M."/>
            <person name="Sun H."/>
            <person name="Tritt A."/>
            <person name="Yoshinaga Y."/>
            <person name="Zwiers L.-H."/>
            <person name="Turgeon B."/>
            <person name="Goodwin S."/>
            <person name="Spatafora J."/>
            <person name="Crous P."/>
            <person name="Grigoriev I."/>
        </authorList>
    </citation>
    <scope>NUCLEOTIDE SEQUENCE</scope>
    <source>
        <strain evidence="1">CBS 125425</strain>
    </source>
</reference>
<proteinExistence type="predicted"/>
<dbReference type="AlphaFoldDB" id="A0A9P4QNN4"/>
<sequence>MSSNKPHAWNPPGVPQPPATYDQVCVTPLLPAAKLITLAGQTGRNLESLTSISSDFATQVRGAYKRVLDCLKATGATPRDIVHVKHYIVTHTGQKELDGKDIVDRGWGDLWCEFMDKEGEGHRPPDTVVGVASLAKGGYLYEVEVMAVVNE</sequence>
<dbReference type="EMBL" id="ML996261">
    <property type="protein sequence ID" value="KAF2728935.1"/>
    <property type="molecule type" value="Genomic_DNA"/>
</dbReference>
<comment type="caution">
    <text evidence="1">The sequence shown here is derived from an EMBL/GenBank/DDBJ whole genome shotgun (WGS) entry which is preliminary data.</text>
</comment>
<dbReference type="OrthoDB" id="309640at2759"/>
<evidence type="ECO:0000313" key="2">
    <source>
        <dbReference type="Proteomes" id="UP000799444"/>
    </source>
</evidence>
<dbReference type="Proteomes" id="UP000799444">
    <property type="component" value="Unassembled WGS sequence"/>
</dbReference>
<dbReference type="SUPFAM" id="SSF55298">
    <property type="entry name" value="YjgF-like"/>
    <property type="match status" value="1"/>
</dbReference>
<organism evidence="1 2">
    <name type="scientific">Polyplosphaeria fusca</name>
    <dbReference type="NCBI Taxonomy" id="682080"/>
    <lineage>
        <taxon>Eukaryota</taxon>
        <taxon>Fungi</taxon>
        <taxon>Dikarya</taxon>
        <taxon>Ascomycota</taxon>
        <taxon>Pezizomycotina</taxon>
        <taxon>Dothideomycetes</taxon>
        <taxon>Pleosporomycetidae</taxon>
        <taxon>Pleosporales</taxon>
        <taxon>Tetraplosphaeriaceae</taxon>
        <taxon>Polyplosphaeria</taxon>
    </lineage>
</organism>
<dbReference type="Pfam" id="PF01042">
    <property type="entry name" value="Ribonuc_L-PSP"/>
    <property type="match status" value="1"/>
</dbReference>
<protein>
    <submittedName>
        <fullName evidence="1">YjgF-like protein</fullName>
    </submittedName>
</protein>
<dbReference type="CDD" id="cd00448">
    <property type="entry name" value="YjgF_YER057c_UK114_family"/>
    <property type="match status" value="1"/>
</dbReference>
<accession>A0A9P4QNN4</accession>
<dbReference type="InterPro" id="IPR035959">
    <property type="entry name" value="RutC-like_sf"/>
</dbReference>
<name>A0A9P4QNN4_9PLEO</name>